<dbReference type="PROSITE" id="PS51257">
    <property type="entry name" value="PROKAR_LIPOPROTEIN"/>
    <property type="match status" value="1"/>
</dbReference>
<dbReference type="Proteomes" id="UP001596161">
    <property type="component" value="Unassembled WGS sequence"/>
</dbReference>
<sequence length="220" mass="25480">MKKYWFGLICLFLLAGCKEVSEITDVKVTGQVIDITTKAPLNNVIVSLYEDNDGPFMGMHLLQTSTTDNSGKFSFNFSYKEGPYRVYVQRENYMYQRLEQDKIFNQQHIFDFQNIEALKNEQHMVFEMDPLAFLSLKLTKVVPAQPDDQIKLEVGKRLTNEAISTYNFTGLANIDLDIGSIPANRFIPIRIEVQENGNRRTVEDSVYLKAFERKTFNMDF</sequence>
<organism evidence="1 2">
    <name type="scientific">Adhaeribacter terreus</name>
    <dbReference type="NCBI Taxonomy" id="529703"/>
    <lineage>
        <taxon>Bacteria</taxon>
        <taxon>Pseudomonadati</taxon>
        <taxon>Bacteroidota</taxon>
        <taxon>Cytophagia</taxon>
        <taxon>Cytophagales</taxon>
        <taxon>Hymenobacteraceae</taxon>
        <taxon>Adhaeribacter</taxon>
    </lineage>
</organism>
<dbReference type="Gene3D" id="2.60.40.1120">
    <property type="entry name" value="Carboxypeptidase-like, regulatory domain"/>
    <property type="match status" value="1"/>
</dbReference>
<dbReference type="RefSeq" id="WP_378016305.1">
    <property type="nucleotide sequence ID" value="NZ_JBHSKT010000002.1"/>
</dbReference>
<accession>A0ABW0EA48</accession>
<evidence type="ECO:0000313" key="1">
    <source>
        <dbReference type="EMBL" id="MFC5269925.1"/>
    </source>
</evidence>
<protein>
    <submittedName>
        <fullName evidence="1">Carboxypeptidase-like regulatory domain-containing protein</fullName>
    </submittedName>
</protein>
<dbReference type="Pfam" id="PF13620">
    <property type="entry name" value="CarboxypepD_reg"/>
    <property type="match status" value="1"/>
</dbReference>
<dbReference type="EMBL" id="JBHSKT010000002">
    <property type="protein sequence ID" value="MFC5269925.1"/>
    <property type="molecule type" value="Genomic_DNA"/>
</dbReference>
<name>A0ABW0EA48_9BACT</name>
<dbReference type="SUPFAM" id="SSF49464">
    <property type="entry name" value="Carboxypeptidase regulatory domain-like"/>
    <property type="match status" value="1"/>
</dbReference>
<gene>
    <name evidence="1" type="ORF">ACFPIB_04835</name>
</gene>
<keyword evidence="2" id="KW-1185">Reference proteome</keyword>
<proteinExistence type="predicted"/>
<evidence type="ECO:0000313" key="2">
    <source>
        <dbReference type="Proteomes" id="UP001596161"/>
    </source>
</evidence>
<dbReference type="InterPro" id="IPR008969">
    <property type="entry name" value="CarboxyPept-like_regulatory"/>
</dbReference>
<reference evidence="2" key="1">
    <citation type="journal article" date="2019" name="Int. J. Syst. Evol. Microbiol.">
        <title>The Global Catalogue of Microorganisms (GCM) 10K type strain sequencing project: providing services to taxonomists for standard genome sequencing and annotation.</title>
        <authorList>
            <consortium name="The Broad Institute Genomics Platform"/>
            <consortium name="The Broad Institute Genome Sequencing Center for Infectious Disease"/>
            <person name="Wu L."/>
            <person name="Ma J."/>
        </authorList>
    </citation>
    <scope>NUCLEOTIDE SEQUENCE [LARGE SCALE GENOMIC DNA]</scope>
    <source>
        <strain evidence="2">KACC 12602</strain>
    </source>
</reference>
<comment type="caution">
    <text evidence="1">The sequence shown here is derived from an EMBL/GenBank/DDBJ whole genome shotgun (WGS) entry which is preliminary data.</text>
</comment>